<comment type="caution">
    <text evidence="6">The sequence shown here is derived from an EMBL/GenBank/DDBJ whole genome shotgun (WGS) entry which is preliminary data.</text>
</comment>
<dbReference type="RefSeq" id="WP_086636881.1">
    <property type="nucleotide sequence ID" value="NZ_MRZU01000003.1"/>
</dbReference>
<dbReference type="InterPro" id="IPR035808">
    <property type="entry name" value="Ribosomal_uL30_euk_arc"/>
</dbReference>
<dbReference type="OrthoDB" id="6379at2157"/>
<evidence type="ECO:0000313" key="6">
    <source>
        <dbReference type="EMBL" id="OUJ18825.1"/>
    </source>
</evidence>
<dbReference type="InterPro" id="IPR039699">
    <property type="entry name" value="Ribosomal_uL30"/>
</dbReference>
<protein>
    <recommendedName>
        <fullName evidence="4">Large ribosomal subunit protein uL30</fullName>
    </recommendedName>
</protein>
<reference evidence="6 7" key="1">
    <citation type="submission" date="2016-12" db="EMBL/GenBank/DDBJ databases">
        <title>Discovery of methanogenic haloarchaea.</title>
        <authorList>
            <person name="Sorokin D.Y."/>
            <person name="Makarova K.S."/>
            <person name="Abbas B."/>
            <person name="Ferrer M."/>
            <person name="Golyshin P.N."/>
        </authorList>
    </citation>
    <scope>NUCLEOTIDE SEQUENCE [LARGE SCALE GENOMIC DNA]</scope>
    <source>
        <strain evidence="6">AMET1</strain>
    </source>
</reference>
<dbReference type="SUPFAM" id="SSF55129">
    <property type="entry name" value="Ribosomal protein L30p/L7e"/>
    <property type="match status" value="1"/>
</dbReference>
<evidence type="ECO:0000313" key="7">
    <source>
        <dbReference type="Proteomes" id="UP000195137"/>
    </source>
</evidence>
<dbReference type="NCBIfam" id="TIGR01309">
    <property type="entry name" value="uL30_arch"/>
    <property type="match status" value="1"/>
</dbReference>
<dbReference type="GO" id="GO:0006412">
    <property type="term" value="P:translation"/>
    <property type="evidence" value="ECO:0007669"/>
    <property type="project" value="UniProtKB-UniRule"/>
</dbReference>
<dbReference type="AlphaFoldDB" id="A0A1Y3GHB0"/>
<evidence type="ECO:0000256" key="2">
    <source>
        <dbReference type="ARBA" id="ARBA00022980"/>
    </source>
</evidence>
<keyword evidence="3 4" id="KW-0687">Ribonucleoprotein</keyword>
<dbReference type="GO" id="GO:0003723">
    <property type="term" value="F:RNA binding"/>
    <property type="evidence" value="ECO:0007669"/>
    <property type="project" value="TreeGrafter"/>
</dbReference>
<gene>
    <name evidence="4" type="primary">rpl30</name>
    <name evidence="6" type="ORF">AMET1_0476</name>
</gene>
<comment type="subunit">
    <text evidence="4">Part of the 50S ribosomal subunit.</text>
</comment>
<dbReference type="CDD" id="cd01657">
    <property type="entry name" value="Ribosomal_L7_archeal_euk"/>
    <property type="match status" value="1"/>
</dbReference>
<evidence type="ECO:0000256" key="4">
    <source>
        <dbReference type="HAMAP-Rule" id="MF_01371"/>
    </source>
</evidence>
<dbReference type="Gene3D" id="1.10.15.30">
    <property type="match status" value="1"/>
</dbReference>
<dbReference type="Pfam" id="PF00327">
    <property type="entry name" value="Ribosomal_L30"/>
    <property type="match status" value="1"/>
</dbReference>
<evidence type="ECO:0000256" key="3">
    <source>
        <dbReference type="ARBA" id="ARBA00023274"/>
    </source>
</evidence>
<evidence type="ECO:0000256" key="1">
    <source>
        <dbReference type="ARBA" id="ARBA00007594"/>
    </source>
</evidence>
<feature type="domain" description="Large ribosomal subunit protein uL30-like ferredoxin-like fold" evidence="5">
    <location>
        <begin position="3"/>
        <end position="52"/>
    </location>
</feature>
<keyword evidence="7" id="KW-1185">Reference proteome</keyword>
<dbReference type="GO" id="GO:0022625">
    <property type="term" value="C:cytosolic large ribosomal subunit"/>
    <property type="evidence" value="ECO:0007669"/>
    <property type="project" value="UniProtKB-UniRule"/>
</dbReference>
<dbReference type="EMBL" id="MRZU01000003">
    <property type="protein sequence ID" value="OUJ18825.1"/>
    <property type="molecule type" value="Genomic_DNA"/>
</dbReference>
<dbReference type="InterPro" id="IPR036919">
    <property type="entry name" value="Ribo_uL30_ferredoxin-like_sf"/>
</dbReference>
<dbReference type="InterPro" id="IPR016082">
    <property type="entry name" value="Ribosomal_uL30_ferredoxin-like"/>
</dbReference>
<keyword evidence="2 4" id="KW-0689">Ribosomal protein</keyword>
<name>A0A1Y3GHB0_9EURY</name>
<comment type="similarity">
    <text evidence="1 4">Belongs to the universal ribosomal protein uL30 family.</text>
</comment>
<dbReference type="HAMAP" id="MF_01371_A">
    <property type="entry name" value="Ribosomal_uL30_A"/>
    <property type="match status" value="1"/>
</dbReference>
<dbReference type="GO" id="GO:0000463">
    <property type="term" value="P:maturation of LSU-rRNA from tricistronic rRNA transcript (SSU-rRNA, 5.8S rRNA, LSU-rRNA)"/>
    <property type="evidence" value="ECO:0007669"/>
    <property type="project" value="TreeGrafter"/>
</dbReference>
<accession>A0A1Y3GHB0</accession>
<dbReference type="PANTHER" id="PTHR11524">
    <property type="entry name" value="60S RIBOSOMAL PROTEIN L7"/>
    <property type="match status" value="1"/>
</dbReference>
<dbReference type="Proteomes" id="UP000195137">
    <property type="component" value="Unassembled WGS sequence"/>
</dbReference>
<proteinExistence type="inferred from homology"/>
<sequence length="146" mass="17015">MYAAIRVRGTVGVRKDITKALEHLNLNRPNHCVLLKENETNQGMLQKTKDYITWGELNKDGAKHLLKRADYKNGELEEITEKHGSIEEIATKILKEEIKPEEINMKPVIRLHPPRKGYKKTKRSYTENGSLGYRGEEINKLIYRMR</sequence>
<dbReference type="NCBIfam" id="NF004711">
    <property type="entry name" value="PRK06049.1"/>
    <property type="match status" value="1"/>
</dbReference>
<dbReference type="GO" id="GO:0003735">
    <property type="term" value="F:structural constituent of ribosome"/>
    <property type="evidence" value="ECO:0007669"/>
    <property type="project" value="UniProtKB-UniRule"/>
</dbReference>
<dbReference type="InterPro" id="IPR005997">
    <property type="entry name" value="Ribosomal_uL30_arc"/>
</dbReference>
<organism evidence="6 7">
    <name type="scientific">Methanonatronarchaeum thermophilum</name>
    <dbReference type="NCBI Taxonomy" id="1927129"/>
    <lineage>
        <taxon>Archaea</taxon>
        <taxon>Methanobacteriati</taxon>
        <taxon>Methanobacteriota</taxon>
        <taxon>Methanonatronarchaeia</taxon>
        <taxon>Methanonatronarchaeales</taxon>
        <taxon>Methanonatronarchaeaceae</taxon>
        <taxon>Methanonatronarchaeum</taxon>
    </lineage>
</organism>
<evidence type="ECO:0000259" key="5">
    <source>
        <dbReference type="Pfam" id="PF00327"/>
    </source>
</evidence>
<dbReference type="Gene3D" id="3.30.1390.20">
    <property type="entry name" value="Ribosomal protein L30, ferredoxin-like fold domain"/>
    <property type="match status" value="1"/>
</dbReference>
<dbReference type="PANTHER" id="PTHR11524:SF16">
    <property type="entry name" value="LARGE RIBOSOMAL SUBUNIT PROTEIN UL30"/>
    <property type="match status" value="1"/>
</dbReference>